<dbReference type="PANTHER" id="PTHR48106">
    <property type="entry name" value="QUINONE OXIDOREDUCTASE PIG3-RELATED"/>
    <property type="match status" value="1"/>
</dbReference>
<dbReference type="Pfam" id="PF08240">
    <property type="entry name" value="ADH_N"/>
    <property type="match status" value="1"/>
</dbReference>
<name>A0A919UCY1_9ACTN</name>
<dbReference type="Proteomes" id="UP000660611">
    <property type="component" value="Unassembled WGS sequence"/>
</dbReference>
<sequence>MAVRWIAPTFGGPEVLTLVETEVPPPAEGEVTIDVRAAGVNPADYKHLAAGRGPDRPLPLLIGYEVAGVLSAVGPGTEIASGGGASGDPVVAFRISGGYASQVTVPAKDVFAKPAALDYPAAANLLLAGATAAEALHVTRVAAGETILVHGASGAVGVSVLQQARLICARVVGTASERNFDLVRGFGAEPIAYGPGLMDRVRAAAPEGVAAVIDTVGTDEAIDSAGELLADAGRAVTIVVSDRSRAAGVTAIGGAQPASAAFRDAVRARLLDLAADGRLVVPVARTFPLDEALAAIELVRGTHPGGKVALIP</sequence>
<dbReference type="GO" id="GO:0070402">
    <property type="term" value="F:NADPH binding"/>
    <property type="evidence" value="ECO:0007669"/>
    <property type="project" value="TreeGrafter"/>
</dbReference>
<dbReference type="Gene3D" id="3.40.50.720">
    <property type="entry name" value="NAD(P)-binding Rossmann-like Domain"/>
    <property type="match status" value="1"/>
</dbReference>
<dbReference type="InterPro" id="IPR020843">
    <property type="entry name" value="ER"/>
</dbReference>
<dbReference type="InterPro" id="IPR036291">
    <property type="entry name" value="NAD(P)-bd_dom_sf"/>
</dbReference>
<comment type="caution">
    <text evidence="4">The sequence shown here is derived from an EMBL/GenBank/DDBJ whole genome shotgun (WGS) entry which is preliminary data.</text>
</comment>
<organism evidence="4 5">
    <name type="scientific">Dactylosporangium siamense</name>
    <dbReference type="NCBI Taxonomy" id="685454"/>
    <lineage>
        <taxon>Bacteria</taxon>
        <taxon>Bacillati</taxon>
        <taxon>Actinomycetota</taxon>
        <taxon>Actinomycetes</taxon>
        <taxon>Micromonosporales</taxon>
        <taxon>Micromonosporaceae</taxon>
        <taxon>Dactylosporangium</taxon>
    </lineage>
</organism>
<dbReference type="SUPFAM" id="SSF50129">
    <property type="entry name" value="GroES-like"/>
    <property type="match status" value="1"/>
</dbReference>
<dbReference type="SUPFAM" id="SSF51735">
    <property type="entry name" value="NAD(P)-binding Rossmann-fold domains"/>
    <property type="match status" value="1"/>
</dbReference>
<accession>A0A919UCY1</accession>
<keyword evidence="5" id="KW-1185">Reference proteome</keyword>
<dbReference type="CDD" id="cd05289">
    <property type="entry name" value="MDR_like_2"/>
    <property type="match status" value="1"/>
</dbReference>
<dbReference type="InterPro" id="IPR011032">
    <property type="entry name" value="GroES-like_sf"/>
</dbReference>
<feature type="domain" description="Enoyl reductase (ER)" evidence="3">
    <location>
        <begin position="11"/>
        <end position="310"/>
    </location>
</feature>
<gene>
    <name evidence="4" type="ORF">Dsi01nite_051360</name>
</gene>
<dbReference type="InterPro" id="IPR013154">
    <property type="entry name" value="ADH-like_N"/>
</dbReference>
<evidence type="ECO:0000256" key="2">
    <source>
        <dbReference type="ARBA" id="ARBA00023002"/>
    </source>
</evidence>
<dbReference type="RefSeq" id="WP_203848836.1">
    <property type="nucleotide sequence ID" value="NZ_BAAAVW010000017.1"/>
</dbReference>
<evidence type="ECO:0000256" key="1">
    <source>
        <dbReference type="ARBA" id="ARBA00022857"/>
    </source>
</evidence>
<dbReference type="Gene3D" id="3.90.180.10">
    <property type="entry name" value="Medium-chain alcohol dehydrogenases, catalytic domain"/>
    <property type="match status" value="1"/>
</dbReference>
<dbReference type="GO" id="GO:0016651">
    <property type="term" value="F:oxidoreductase activity, acting on NAD(P)H"/>
    <property type="evidence" value="ECO:0007669"/>
    <property type="project" value="TreeGrafter"/>
</dbReference>
<reference evidence="4" key="1">
    <citation type="submission" date="2021-01" db="EMBL/GenBank/DDBJ databases">
        <title>Whole genome shotgun sequence of Dactylosporangium siamense NBRC 106093.</title>
        <authorList>
            <person name="Komaki H."/>
            <person name="Tamura T."/>
        </authorList>
    </citation>
    <scope>NUCLEOTIDE SEQUENCE</scope>
    <source>
        <strain evidence="4">NBRC 106093</strain>
    </source>
</reference>
<dbReference type="SMART" id="SM00829">
    <property type="entry name" value="PKS_ER"/>
    <property type="match status" value="1"/>
</dbReference>
<evidence type="ECO:0000259" key="3">
    <source>
        <dbReference type="SMART" id="SM00829"/>
    </source>
</evidence>
<evidence type="ECO:0000313" key="5">
    <source>
        <dbReference type="Proteomes" id="UP000660611"/>
    </source>
</evidence>
<dbReference type="EMBL" id="BONQ01000081">
    <property type="protein sequence ID" value="GIG47095.1"/>
    <property type="molecule type" value="Genomic_DNA"/>
</dbReference>
<proteinExistence type="predicted"/>
<dbReference type="AlphaFoldDB" id="A0A919UCY1"/>
<keyword evidence="1" id="KW-0521">NADP</keyword>
<evidence type="ECO:0000313" key="4">
    <source>
        <dbReference type="EMBL" id="GIG47095.1"/>
    </source>
</evidence>
<protein>
    <submittedName>
        <fullName evidence="4">Oxidoreductase</fullName>
    </submittedName>
</protein>
<dbReference type="Pfam" id="PF13602">
    <property type="entry name" value="ADH_zinc_N_2"/>
    <property type="match status" value="1"/>
</dbReference>
<keyword evidence="2" id="KW-0560">Oxidoreductase</keyword>